<dbReference type="InterPro" id="IPR001130">
    <property type="entry name" value="TatD-like"/>
</dbReference>
<dbReference type="GO" id="GO:0046872">
    <property type="term" value="F:metal ion binding"/>
    <property type="evidence" value="ECO:0007669"/>
    <property type="project" value="UniProtKB-KW"/>
</dbReference>
<feature type="binding site" evidence="4">
    <location>
        <position position="18"/>
    </location>
    <ligand>
        <name>a divalent metal cation</name>
        <dbReference type="ChEBI" id="CHEBI:60240"/>
        <label>1</label>
    </ligand>
</feature>
<keyword evidence="3" id="KW-0378">Hydrolase</keyword>
<dbReference type="OrthoDB" id="9810005at2"/>
<dbReference type="Pfam" id="PF01026">
    <property type="entry name" value="TatD_DNase"/>
    <property type="match status" value="1"/>
</dbReference>
<organism evidence="5 6">
    <name type="scientific">Acetobacter nitrogenifigens DSM 23921 = NBRC 105050</name>
    <dbReference type="NCBI Taxonomy" id="1120919"/>
    <lineage>
        <taxon>Bacteria</taxon>
        <taxon>Pseudomonadati</taxon>
        <taxon>Pseudomonadota</taxon>
        <taxon>Alphaproteobacteria</taxon>
        <taxon>Acetobacterales</taxon>
        <taxon>Acetobacteraceae</taxon>
        <taxon>Acetobacter</taxon>
    </lineage>
</organism>
<evidence type="ECO:0000256" key="1">
    <source>
        <dbReference type="ARBA" id="ARBA00009275"/>
    </source>
</evidence>
<dbReference type="CDD" id="cd01310">
    <property type="entry name" value="TatD_DNAse"/>
    <property type="match status" value="1"/>
</dbReference>
<evidence type="ECO:0000256" key="2">
    <source>
        <dbReference type="ARBA" id="ARBA00022723"/>
    </source>
</evidence>
<dbReference type="GO" id="GO:0004536">
    <property type="term" value="F:DNA nuclease activity"/>
    <property type="evidence" value="ECO:0007669"/>
    <property type="project" value="InterPro"/>
</dbReference>
<dbReference type="PANTHER" id="PTHR46124:SF2">
    <property type="entry name" value="D-AMINOACYL-TRNA DEACYLASE"/>
    <property type="match status" value="1"/>
</dbReference>
<dbReference type="STRING" id="1120919.GCA_000429165_02917"/>
<dbReference type="InterPro" id="IPR015991">
    <property type="entry name" value="TatD/YcfH-like"/>
</dbReference>
<comment type="caution">
    <text evidence="5">The sequence shown here is derived from an EMBL/GenBank/DDBJ whole genome shotgun (WGS) entry which is preliminary data.</text>
</comment>
<dbReference type="PROSITE" id="PS01090">
    <property type="entry name" value="TATD_2"/>
    <property type="match status" value="1"/>
</dbReference>
<dbReference type="FunFam" id="3.20.20.140:FF:000005">
    <property type="entry name" value="TatD family hydrolase"/>
    <property type="match status" value="1"/>
</dbReference>
<keyword evidence="2 4" id="KW-0479">Metal-binding</keyword>
<dbReference type="NCBIfam" id="TIGR00010">
    <property type="entry name" value="YchF/TatD family DNA exonuclease"/>
    <property type="match status" value="1"/>
</dbReference>
<dbReference type="InterPro" id="IPR032466">
    <property type="entry name" value="Metal_Hydrolase"/>
</dbReference>
<dbReference type="PIRSF" id="PIRSF005902">
    <property type="entry name" value="DNase_TatD"/>
    <property type="match status" value="1"/>
</dbReference>
<comment type="similarity">
    <text evidence="1">Belongs to the metallo-dependent hydrolases superfamily. TatD-type hydrolase family.</text>
</comment>
<dbReference type="GO" id="GO:0016788">
    <property type="term" value="F:hydrolase activity, acting on ester bonds"/>
    <property type="evidence" value="ECO:0007669"/>
    <property type="project" value="InterPro"/>
</dbReference>
<evidence type="ECO:0000256" key="3">
    <source>
        <dbReference type="ARBA" id="ARBA00022801"/>
    </source>
</evidence>
<dbReference type="AlphaFoldDB" id="A0A511XD89"/>
<dbReference type="RefSeq" id="WP_026398508.1">
    <property type="nucleotide sequence ID" value="NZ_AUBI01000013.1"/>
</dbReference>
<protein>
    <submittedName>
        <fullName evidence="5">LuxR family transcriptional regulator</fullName>
    </submittedName>
</protein>
<feature type="binding site" evidence="4">
    <location>
        <position position="168"/>
    </location>
    <ligand>
        <name>a divalent metal cation</name>
        <dbReference type="ChEBI" id="CHEBI:60240"/>
        <label>2</label>
    </ligand>
</feature>
<keyword evidence="6" id="KW-1185">Reference proteome</keyword>
<feature type="binding site" evidence="4">
    <location>
        <position position="104"/>
    </location>
    <ligand>
        <name>a divalent metal cation</name>
        <dbReference type="ChEBI" id="CHEBI:60240"/>
        <label>1</label>
    </ligand>
</feature>
<feature type="binding site" evidence="4">
    <location>
        <position position="141"/>
    </location>
    <ligand>
        <name>a divalent metal cation</name>
        <dbReference type="ChEBI" id="CHEBI:60240"/>
        <label>2</label>
    </ligand>
</feature>
<feature type="binding site" evidence="4">
    <location>
        <position position="218"/>
    </location>
    <ligand>
        <name>a divalent metal cation</name>
        <dbReference type="ChEBI" id="CHEBI:60240"/>
        <label>1</label>
    </ligand>
</feature>
<dbReference type="Proteomes" id="UP000321635">
    <property type="component" value="Unassembled WGS sequence"/>
</dbReference>
<dbReference type="PANTHER" id="PTHR46124">
    <property type="entry name" value="D-AMINOACYL-TRNA DEACYLASE"/>
    <property type="match status" value="1"/>
</dbReference>
<evidence type="ECO:0000313" key="6">
    <source>
        <dbReference type="Proteomes" id="UP000321635"/>
    </source>
</evidence>
<dbReference type="SUPFAM" id="SSF51556">
    <property type="entry name" value="Metallo-dependent hydrolases"/>
    <property type="match status" value="1"/>
</dbReference>
<reference evidence="5 6" key="1">
    <citation type="submission" date="2019-07" db="EMBL/GenBank/DDBJ databases">
        <title>Whole genome shotgun sequence of Acetobacter nitrogenifigens NBRC 105050.</title>
        <authorList>
            <person name="Hosoyama A."/>
            <person name="Uohara A."/>
            <person name="Ohji S."/>
            <person name="Ichikawa N."/>
        </authorList>
    </citation>
    <scope>NUCLEOTIDE SEQUENCE [LARGE SCALE GENOMIC DNA]</scope>
    <source>
        <strain evidence="5 6">NBRC 105050</strain>
    </source>
</reference>
<accession>A0A511XD89</accession>
<dbReference type="PROSITE" id="PS01137">
    <property type="entry name" value="TATD_1"/>
    <property type="match status" value="1"/>
</dbReference>
<evidence type="ECO:0000256" key="4">
    <source>
        <dbReference type="PIRSR" id="PIRSR005902-1"/>
    </source>
</evidence>
<dbReference type="Gene3D" id="3.20.20.140">
    <property type="entry name" value="Metal-dependent hydrolases"/>
    <property type="match status" value="1"/>
</dbReference>
<dbReference type="EMBL" id="BJYF01000022">
    <property type="protein sequence ID" value="GEN60923.1"/>
    <property type="molecule type" value="Genomic_DNA"/>
</dbReference>
<dbReference type="InterPro" id="IPR018228">
    <property type="entry name" value="DNase_TatD-rel_CS"/>
</dbReference>
<proteinExistence type="inferred from homology"/>
<name>A0A511XD89_9PROT</name>
<evidence type="ECO:0000313" key="5">
    <source>
        <dbReference type="EMBL" id="GEN60923.1"/>
    </source>
</evidence>
<sequence length="275" mass="29710">MTAQGTGHTAGLIDSHCHLDHFSDEELPLLLDRAREAGLDGMVTIGTRLSLQHEQKALTRHSRPDLAIWCSIGTHPDHVDEEETPEAARIAELADAPEVVAIGESGLDYFHGAPEMRPLQQASFRAHIHAARLAGLPLVIHARQADDDVAAVLEDETETRGAFPFLLHCFASGPDLAGRALALGGYLSFSGIATFPKSSELRDIARIVPHDRLLVETDSPYLAPAPKRGKRNEPSYVAFTAATVADTVGLEPAAFADVTTANFHRLFTKARRPAP</sequence>
<feature type="binding site" evidence="4">
    <location>
        <position position="16"/>
    </location>
    <ligand>
        <name>a divalent metal cation</name>
        <dbReference type="ChEBI" id="CHEBI:60240"/>
        <label>1</label>
    </ligand>
</feature>
<dbReference type="GO" id="GO:0005829">
    <property type="term" value="C:cytosol"/>
    <property type="evidence" value="ECO:0007669"/>
    <property type="project" value="TreeGrafter"/>
</dbReference>
<gene>
    <name evidence="5" type="ORF">ANI02nite_28070</name>
</gene>